<keyword evidence="3" id="KW-1185">Reference proteome</keyword>
<sequence length="39" mass="4124">MGTRRSDSVSESPRSGDVQLQNASKCSVDGNTISLVEGR</sequence>
<reference evidence="3" key="1">
    <citation type="submission" date="2016-06" db="EMBL/GenBank/DDBJ databases">
        <title>Parallel loss of symbiosis genes in relatives of nitrogen-fixing non-legume Parasponia.</title>
        <authorList>
            <person name="Van Velzen R."/>
            <person name="Holmer R."/>
            <person name="Bu F."/>
            <person name="Rutten L."/>
            <person name="Van Zeijl A."/>
            <person name="Liu W."/>
            <person name="Santuari L."/>
            <person name="Cao Q."/>
            <person name="Sharma T."/>
            <person name="Shen D."/>
            <person name="Roswanjaya Y."/>
            <person name="Wardhani T."/>
            <person name="Kalhor M.S."/>
            <person name="Jansen J."/>
            <person name="Van den Hoogen J."/>
            <person name="Gungor B."/>
            <person name="Hartog M."/>
            <person name="Hontelez J."/>
            <person name="Verver J."/>
            <person name="Yang W.-C."/>
            <person name="Schijlen E."/>
            <person name="Repin R."/>
            <person name="Schilthuizen M."/>
            <person name="Schranz E."/>
            <person name="Heidstra R."/>
            <person name="Miyata K."/>
            <person name="Fedorova E."/>
            <person name="Kohlen W."/>
            <person name="Bisseling T."/>
            <person name="Smit S."/>
            <person name="Geurts R."/>
        </authorList>
    </citation>
    <scope>NUCLEOTIDE SEQUENCE [LARGE SCALE GENOMIC DNA]</scope>
    <source>
        <strain evidence="3">cv. WU1-14</strain>
    </source>
</reference>
<dbReference type="AlphaFoldDB" id="A0A2P5DP25"/>
<evidence type="ECO:0000256" key="1">
    <source>
        <dbReference type="SAM" id="MobiDB-lite"/>
    </source>
</evidence>
<dbReference type="Proteomes" id="UP000237105">
    <property type="component" value="Unassembled WGS sequence"/>
</dbReference>
<name>A0A2P5DP25_PARAD</name>
<proteinExistence type="predicted"/>
<comment type="caution">
    <text evidence="2">The sequence shown here is derived from an EMBL/GenBank/DDBJ whole genome shotgun (WGS) entry which is preliminary data.</text>
</comment>
<feature type="compositionally biased region" description="Polar residues" evidence="1">
    <location>
        <begin position="9"/>
        <end position="25"/>
    </location>
</feature>
<gene>
    <name evidence="2" type="ORF">PanWU01x14_043950</name>
</gene>
<feature type="region of interest" description="Disordered" evidence="1">
    <location>
        <begin position="1"/>
        <end position="25"/>
    </location>
</feature>
<evidence type="ECO:0000313" key="3">
    <source>
        <dbReference type="Proteomes" id="UP000237105"/>
    </source>
</evidence>
<accession>A0A2P5DP25</accession>
<dbReference type="EMBL" id="JXTB01000025">
    <property type="protein sequence ID" value="PON75043.1"/>
    <property type="molecule type" value="Genomic_DNA"/>
</dbReference>
<evidence type="ECO:0000313" key="2">
    <source>
        <dbReference type="EMBL" id="PON75043.1"/>
    </source>
</evidence>
<organism evidence="2 3">
    <name type="scientific">Parasponia andersonii</name>
    <name type="common">Sponia andersonii</name>
    <dbReference type="NCBI Taxonomy" id="3476"/>
    <lineage>
        <taxon>Eukaryota</taxon>
        <taxon>Viridiplantae</taxon>
        <taxon>Streptophyta</taxon>
        <taxon>Embryophyta</taxon>
        <taxon>Tracheophyta</taxon>
        <taxon>Spermatophyta</taxon>
        <taxon>Magnoliopsida</taxon>
        <taxon>eudicotyledons</taxon>
        <taxon>Gunneridae</taxon>
        <taxon>Pentapetalae</taxon>
        <taxon>rosids</taxon>
        <taxon>fabids</taxon>
        <taxon>Rosales</taxon>
        <taxon>Cannabaceae</taxon>
        <taxon>Parasponia</taxon>
    </lineage>
</organism>
<protein>
    <submittedName>
        <fullName evidence="2">Uncharacterized protein</fullName>
    </submittedName>
</protein>